<reference evidence="3 4" key="1">
    <citation type="submission" date="2016-05" db="EMBL/GenBank/DDBJ databases">
        <title>Comparative analysis of secretome profiles of manganese(II)-oxidizing ascomycete fungi.</title>
        <authorList>
            <consortium name="DOE Joint Genome Institute"/>
            <person name="Zeiner C.A."/>
            <person name="Purvine S.O."/>
            <person name="Zink E.M."/>
            <person name="Wu S."/>
            <person name="Pasa-Tolic L."/>
            <person name="Chaput D.L."/>
            <person name="Haridas S."/>
            <person name="Grigoriev I.V."/>
            <person name="Santelli C.M."/>
            <person name="Hansel C.M."/>
        </authorList>
    </citation>
    <scope>NUCLEOTIDE SEQUENCE [LARGE SCALE GENOMIC DNA]</scope>
    <source>
        <strain evidence="3 4">SRC1lrK2f</strain>
    </source>
</reference>
<dbReference type="RefSeq" id="XP_018379176.1">
    <property type="nucleotide sequence ID" value="XM_018523187.1"/>
</dbReference>
<dbReference type="STRING" id="5599.A0A177D259"/>
<dbReference type="Gene3D" id="3.40.50.720">
    <property type="entry name" value="NAD(P)-binding Rossmann-like Domain"/>
    <property type="match status" value="1"/>
</dbReference>
<evidence type="ECO:0000259" key="1">
    <source>
        <dbReference type="Pfam" id="PF00107"/>
    </source>
</evidence>
<dbReference type="GO" id="GO:0005739">
    <property type="term" value="C:mitochondrion"/>
    <property type="evidence" value="ECO:0007669"/>
    <property type="project" value="TreeGrafter"/>
</dbReference>
<feature type="domain" description="Alcohol dehydrogenase-like N-terminal" evidence="2">
    <location>
        <begin position="33"/>
        <end position="145"/>
    </location>
</feature>
<evidence type="ECO:0000259" key="2">
    <source>
        <dbReference type="Pfam" id="PF08240"/>
    </source>
</evidence>
<keyword evidence="4" id="KW-1185">Reference proteome</keyword>
<dbReference type="CDD" id="cd05188">
    <property type="entry name" value="MDR"/>
    <property type="match status" value="1"/>
</dbReference>
<dbReference type="InterPro" id="IPR013154">
    <property type="entry name" value="ADH-like_N"/>
</dbReference>
<proteinExistence type="predicted"/>
<dbReference type="SUPFAM" id="SSF51735">
    <property type="entry name" value="NAD(P)-binding Rossmann-fold domains"/>
    <property type="match status" value="1"/>
</dbReference>
<dbReference type="AlphaFoldDB" id="A0A177D259"/>
<dbReference type="Pfam" id="PF08240">
    <property type="entry name" value="ADH_N"/>
    <property type="match status" value="1"/>
</dbReference>
<gene>
    <name evidence="3" type="ORF">CC77DRAFT_1002548</name>
</gene>
<dbReference type="OMA" id="MVPLENC"/>
<dbReference type="SUPFAM" id="SSF50129">
    <property type="entry name" value="GroES-like"/>
    <property type="match status" value="1"/>
</dbReference>
<dbReference type="InterPro" id="IPR013149">
    <property type="entry name" value="ADH-like_C"/>
</dbReference>
<sequence length="375" mass="40792">MATHLPATYRALQVDSVDTGLQIVEKPMLKADPGSAIVRIEAGKILSYHREIYNGERHYSFPTPIVGGGSAIGRIAAVGPDATTLTEGQLVYVDCVVHARDDPDTLFLSAVHDSGAEGSKKLMRDVWRDGVFAEYAKFPLENCIIMNETILCQDLGYSIEDLMYIGYLMVPFGGLRDIRLEPGETIVVCPSTGGYGGAGVQVAIAMGAKVIAMGRNEEELARLKEHVLKGTPGASIETVKITGDEATELKTLQSFGVIDAVQDFTPLQASKSTHLRAATSALRRNGRASLMGFVDQPVAPWHCVGCNITLKGKLMYERSDLVQMVKMLERGLFPRTGTFVETESFGLDDWETAFDRASKHTGIGRQVILRPSIMP</sequence>
<dbReference type="InterPro" id="IPR036291">
    <property type="entry name" value="NAD(P)-bd_dom_sf"/>
</dbReference>
<organism evidence="3 4">
    <name type="scientific">Alternaria alternata</name>
    <name type="common">Alternaria rot fungus</name>
    <name type="synonym">Torula alternata</name>
    <dbReference type="NCBI Taxonomy" id="5599"/>
    <lineage>
        <taxon>Eukaryota</taxon>
        <taxon>Fungi</taxon>
        <taxon>Dikarya</taxon>
        <taxon>Ascomycota</taxon>
        <taxon>Pezizomycotina</taxon>
        <taxon>Dothideomycetes</taxon>
        <taxon>Pleosporomycetidae</taxon>
        <taxon>Pleosporales</taxon>
        <taxon>Pleosporineae</taxon>
        <taxon>Pleosporaceae</taxon>
        <taxon>Alternaria</taxon>
        <taxon>Alternaria sect. Alternaria</taxon>
        <taxon>Alternaria alternata complex</taxon>
    </lineage>
</organism>
<dbReference type="Pfam" id="PF00107">
    <property type="entry name" value="ADH_zinc_N"/>
    <property type="match status" value="1"/>
</dbReference>
<dbReference type="PANTHER" id="PTHR43677">
    <property type="entry name" value="SHORT-CHAIN DEHYDROGENASE/REDUCTASE"/>
    <property type="match status" value="1"/>
</dbReference>
<accession>A0A177D259</accession>
<dbReference type="InterPro" id="IPR011032">
    <property type="entry name" value="GroES-like_sf"/>
</dbReference>
<name>A0A177D259_ALTAL</name>
<dbReference type="Proteomes" id="UP000077248">
    <property type="component" value="Unassembled WGS sequence"/>
</dbReference>
<dbReference type="GeneID" id="29108781"/>
<dbReference type="InterPro" id="IPR051397">
    <property type="entry name" value="Zn-ADH-like_protein"/>
</dbReference>
<dbReference type="Gene3D" id="3.90.180.10">
    <property type="entry name" value="Medium-chain alcohol dehydrogenases, catalytic domain"/>
    <property type="match status" value="1"/>
</dbReference>
<dbReference type="GO" id="GO:0016491">
    <property type="term" value="F:oxidoreductase activity"/>
    <property type="evidence" value="ECO:0007669"/>
    <property type="project" value="TreeGrafter"/>
</dbReference>
<dbReference type="PANTHER" id="PTHR43677:SF4">
    <property type="entry name" value="QUINONE OXIDOREDUCTASE-LIKE PROTEIN 2"/>
    <property type="match status" value="1"/>
</dbReference>
<protein>
    <submittedName>
        <fullName evidence="3">GroES-like protein</fullName>
    </submittedName>
</protein>
<evidence type="ECO:0000313" key="4">
    <source>
        <dbReference type="Proteomes" id="UP000077248"/>
    </source>
</evidence>
<feature type="domain" description="Alcohol dehydrogenase-like C-terminal" evidence="1">
    <location>
        <begin position="196"/>
        <end position="329"/>
    </location>
</feature>
<dbReference type="VEuPathDB" id="FungiDB:CC77DRAFT_1002548"/>
<dbReference type="EMBL" id="KV441506">
    <property type="protein sequence ID" value="OAG13755.1"/>
    <property type="molecule type" value="Genomic_DNA"/>
</dbReference>
<dbReference type="KEGG" id="aalt:CC77DRAFT_1002548"/>
<evidence type="ECO:0000313" key="3">
    <source>
        <dbReference type="EMBL" id="OAG13755.1"/>
    </source>
</evidence>